<keyword evidence="3" id="KW-0813">Transport</keyword>
<gene>
    <name evidence="7" type="ORF">GCM10017596_00960</name>
</gene>
<reference evidence="7" key="2">
    <citation type="submission" date="2023-01" db="EMBL/GenBank/DDBJ databases">
        <authorList>
            <person name="Sun Q."/>
            <person name="Evtushenko L."/>
        </authorList>
    </citation>
    <scope>NUCLEOTIDE SEQUENCE</scope>
    <source>
        <strain evidence="7">VKM Ac-1958</strain>
    </source>
</reference>
<proteinExistence type="inferred from homology"/>
<dbReference type="GO" id="GO:0030288">
    <property type="term" value="C:outer membrane-bounded periplasmic space"/>
    <property type="evidence" value="ECO:0007669"/>
    <property type="project" value="TreeGrafter"/>
</dbReference>
<dbReference type="AlphaFoldDB" id="A0A9W6M7P5"/>
<dbReference type="EMBL" id="BSET01000001">
    <property type="protein sequence ID" value="GLK00381.1"/>
    <property type="molecule type" value="Genomic_DNA"/>
</dbReference>
<evidence type="ECO:0000256" key="5">
    <source>
        <dbReference type="SAM" id="SignalP"/>
    </source>
</evidence>
<comment type="caution">
    <text evidence="7">The sequence shown here is derived from an EMBL/GenBank/DDBJ whole genome shotgun (WGS) entry which is preliminary data.</text>
</comment>
<evidence type="ECO:0000256" key="1">
    <source>
        <dbReference type="ARBA" id="ARBA00004196"/>
    </source>
</evidence>
<dbReference type="GO" id="GO:1901678">
    <property type="term" value="P:iron coordination entity transport"/>
    <property type="evidence" value="ECO:0007669"/>
    <property type="project" value="UniProtKB-ARBA"/>
</dbReference>
<sequence length="334" mass="35405">MSVPRALAATSLGLASVLALAGCATTAAAEKPEAIETPKATSVTVEDNNGKHTIDLPLTSVVATDNRTFQTLSDWGIELTAGAVALMGDDVSYKTDSSIIDLGNHREPNLEAVVAAAPQLIINGQRFADYQDDFETLAPEAVVLNLDPREGKPFDEELKRQVTVLGEVFGKQKEAAALVADFEEAIDRAKKAYNSDETVMALITSAGEVGYVAPSAGRTLGPIFDILGLTPALEIPEGSEDHQGDDISVEAIATANPSWILVMDRDAVFAADEPNYVQASEILEKSEALAGVDAVKGGNIVYMPTGTYLNEGIQTYTTFLNDFADALEKAAKKK</sequence>
<keyword evidence="8" id="KW-1185">Reference proteome</keyword>
<feature type="chain" id="PRO_5040865770" evidence="5">
    <location>
        <begin position="22"/>
        <end position="334"/>
    </location>
</feature>
<evidence type="ECO:0000256" key="3">
    <source>
        <dbReference type="ARBA" id="ARBA00022448"/>
    </source>
</evidence>
<dbReference type="RefSeq" id="WP_204938106.1">
    <property type="nucleotide sequence ID" value="NZ_BAAAUM010000001.1"/>
</dbReference>
<reference evidence="7" key="1">
    <citation type="journal article" date="2014" name="Int. J. Syst. Evol. Microbiol.">
        <title>Complete genome sequence of Corynebacterium casei LMG S-19264T (=DSM 44701T), isolated from a smear-ripened cheese.</title>
        <authorList>
            <consortium name="US DOE Joint Genome Institute (JGI-PGF)"/>
            <person name="Walter F."/>
            <person name="Albersmeier A."/>
            <person name="Kalinowski J."/>
            <person name="Ruckert C."/>
        </authorList>
    </citation>
    <scope>NUCLEOTIDE SEQUENCE</scope>
    <source>
        <strain evidence="7">VKM Ac-1958</strain>
    </source>
</reference>
<dbReference type="InterPro" id="IPR002491">
    <property type="entry name" value="ABC_transptr_periplasmic_BD"/>
</dbReference>
<evidence type="ECO:0000313" key="8">
    <source>
        <dbReference type="Proteomes" id="UP001142325"/>
    </source>
</evidence>
<evidence type="ECO:0000256" key="2">
    <source>
        <dbReference type="ARBA" id="ARBA00008814"/>
    </source>
</evidence>
<dbReference type="Pfam" id="PF01497">
    <property type="entry name" value="Peripla_BP_2"/>
    <property type="match status" value="1"/>
</dbReference>
<evidence type="ECO:0000313" key="7">
    <source>
        <dbReference type="EMBL" id="GLK00381.1"/>
    </source>
</evidence>
<dbReference type="PROSITE" id="PS51257">
    <property type="entry name" value="PROKAR_LIPOPROTEIN"/>
    <property type="match status" value="1"/>
</dbReference>
<keyword evidence="4 5" id="KW-0732">Signal</keyword>
<evidence type="ECO:0000256" key="4">
    <source>
        <dbReference type="ARBA" id="ARBA00022729"/>
    </source>
</evidence>
<comment type="similarity">
    <text evidence="2">Belongs to the bacterial solute-binding protein 8 family.</text>
</comment>
<feature type="signal peptide" evidence="5">
    <location>
        <begin position="1"/>
        <end position="21"/>
    </location>
</feature>
<dbReference type="PANTHER" id="PTHR30532:SF28">
    <property type="entry name" value="PETROBACTIN-BINDING PROTEIN YCLQ"/>
    <property type="match status" value="1"/>
</dbReference>
<dbReference type="PANTHER" id="PTHR30532">
    <property type="entry name" value="IRON III DICITRATE-BINDING PERIPLASMIC PROTEIN"/>
    <property type="match status" value="1"/>
</dbReference>
<organism evidence="7 8">
    <name type="scientific">Microbacterium keratanolyticum</name>
    <dbReference type="NCBI Taxonomy" id="67574"/>
    <lineage>
        <taxon>Bacteria</taxon>
        <taxon>Bacillati</taxon>
        <taxon>Actinomycetota</taxon>
        <taxon>Actinomycetes</taxon>
        <taxon>Micrococcales</taxon>
        <taxon>Microbacteriaceae</taxon>
        <taxon>Microbacterium</taxon>
    </lineage>
</organism>
<dbReference type="SUPFAM" id="SSF53807">
    <property type="entry name" value="Helical backbone' metal receptor"/>
    <property type="match status" value="1"/>
</dbReference>
<evidence type="ECO:0000259" key="6">
    <source>
        <dbReference type="PROSITE" id="PS50983"/>
    </source>
</evidence>
<comment type="subcellular location">
    <subcellularLocation>
        <location evidence="1">Cell envelope</location>
    </subcellularLocation>
</comment>
<accession>A0A9W6M7P5</accession>
<name>A0A9W6M7P5_9MICO</name>
<dbReference type="Gene3D" id="3.40.50.1980">
    <property type="entry name" value="Nitrogenase molybdenum iron protein domain"/>
    <property type="match status" value="2"/>
</dbReference>
<protein>
    <submittedName>
        <fullName evidence="7">Iron ABC transporter substrate-binding protein</fullName>
    </submittedName>
</protein>
<dbReference type="PROSITE" id="PS50983">
    <property type="entry name" value="FE_B12_PBP"/>
    <property type="match status" value="1"/>
</dbReference>
<feature type="domain" description="Fe/B12 periplasmic-binding" evidence="6">
    <location>
        <begin position="60"/>
        <end position="331"/>
    </location>
</feature>
<dbReference type="InterPro" id="IPR051313">
    <property type="entry name" value="Bact_iron-sidero_bind"/>
</dbReference>
<dbReference type="Proteomes" id="UP001142325">
    <property type="component" value="Unassembled WGS sequence"/>
</dbReference>